<dbReference type="EMBL" id="JANEYG010000131">
    <property type="protein sequence ID" value="KAJ8912409.1"/>
    <property type="molecule type" value="Genomic_DNA"/>
</dbReference>
<proteinExistence type="predicted"/>
<dbReference type="Pfam" id="PF23055">
    <property type="entry name" value="DUF7041"/>
    <property type="match status" value="1"/>
</dbReference>
<organism evidence="2 3">
    <name type="scientific">Exocentrus adspersus</name>
    <dbReference type="NCBI Taxonomy" id="1586481"/>
    <lineage>
        <taxon>Eukaryota</taxon>
        <taxon>Metazoa</taxon>
        <taxon>Ecdysozoa</taxon>
        <taxon>Arthropoda</taxon>
        <taxon>Hexapoda</taxon>
        <taxon>Insecta</taxon>
        <taxon>Pterygota</taxon>
        <taxon>Neoptera</taxon>
        <taxon>Endopterygota</taxon>
        <taxon>Coleoptera</taxon>
        <taxon>Polyphaga</taxon>
        <taxon>Cucujiformia</taxon>
        <taxon>Chrysomeloidea</taxon>
        <taxon>Cerambycidae</taxon>
        <taxon>Lamiinae</taxon>
        <taxon>Acanthocinini</taxon>
        <taxon>Exocentrus</taxon>
    </lineage>
</organism>
<feature type="domain" description="DUF7041" evidence="1">
    <location>
        <begin position="7"/>
        <end position="63"/>
    </location>
</feature>
<dbReference type="PANTHER" id="PTHR33327:SF3">
    <property type="entry name" value="RNA-DIRECTED DNA POLYMERASE"/>
    <property type="match status" value="1"/>
</dbReference>
<accession>A0AAV8VE66</accession>
<dbReference type="PANTHER" id="PTHR33327">
    <property type="entry name" value="ENDONUCLEASE"/>
    <property type="match status" value="1"/>
</dbReference>
<dbReference type="InterPro" id="IPR055469">
    <property type="entry name" value="DUF7041"/>
</dbReference>
<protein>
    <recommendedName>
        <fullName evidence="1">DUF7041 domain-containing protein</fullName>
    </recommendedName>
</protein>
<name>A0AAV8VE66_9CUCU</name>
<evidence type="ECO:0000313" key="2">
    <source>
        <dbReference type="EMBL" id="KAJ8912409.1"/>
    </source>
</evidence>
<dbReference type="Proteomes" id="UP001159042">
    <property type="component" value="Unassembled WGS sequence"/>
</dbReference>
<sequence length="145" mass="16890">MMVKNMRNKTKYNHVISSLPLEVVTNVYDIISNPPQTNLYQTIKDVIINRLTASEEKRLDELLSGSEIGDRKPSEFYRDMMNVVGGSQTVSQDLLLKLWKRRLPKTILIAIITASDLEKLDNILKRKIHKFLILRYNELLQMRFG</sequence>
<evidence type="ECO:0000313" key="3">
    <source>
        <dbReference type="Proteomes" id="UP001159042"/>
    </source>
</evidence>
<dbReference type="AlphaFoldDB" id="A0AAV8VE66"/>
<evidence type="ECO:0000259" key="1">
    <source>
        <dbReference type="Pfam" id="PF23055"/>
    </source>
</evidence>
<gene>
    <name evidence="2" type="ORF">NQ315_013475</name>
</gene>
<comment type="caution">
    <text evidence="2">The sequence shown here is derived from an EMBL/GenBank/DDBJ whole genome shotgun (WGS) entry which is preliminary data.</text>
</comment>
<reference evidence="2 3" key="1">
    <citation type="journal article" date="2023" name="Insect Mol. Biol.">
        <title>Genome sequencing provides insights into the evolution of gene families encoding plant cell wall-degrading enzymes in longhorned beetles.</title>
        <authorList>
            <person name="Shin N.R."/>
            <person name="Okamura Y."/>
            <person name="Kirsch R."/>
            <person name="Pauchet Y."/>
        </authorList>
    </citation>
    <scope>NUCLEOTIDE SEQUENCE [LARGE SCALE GENOMIC DNA]</scope>
    <source>
        <strain evidence="2">EAD_L_NR</strain>
    </source>
</reference>
<keyword evidence="3" id="KW-1185">Reference proteome</keyword>